<sequence>MIEKIRIKEVASYDSTGIEVNLGKINYIYGSNGTGKTTISEMLRNRDREKFSSCGIEWKPGVTDFDMFVYNRHFVEENFNIRSDIKGIFTLGKESTEILALIDQKKQDAEKHQGRIGNLENNIKQRTGQLETLKTNYTNQCWDLKQKYDETFKEAFTGLRNNRERFMERCLDEAGNNSNELFTFEELKSRVASVFNGPQVKVGVISTIHYDSSIEEQSIFQTKIIGKKDIDIARLISKLNISDWVQQGHKHTEGTDSICPFCQQELPIGFKEKLDEYFDETYTEQIQTLNYSIEKYKGETISFFERIQFLIAEDVPFINKEKVASQFEIMNSTYKENIQLLEKKGNEPSRNVELSSIRSYVEEIKSLVEKANIQIAELNRVIDNIKAEKARLVKDIWRFIVEENKSNNEYYISNLRKGNRAIDGLEKGIVQQGEYKKGLEEEAIELQNQLTSVLPSINEINTLLKSFGFTNFQLAESDERGNYKIVRESGEDANETLSEGEKTFITFLYFYQLINGSNDQDKVNTARVVAIDDPISSLDSNILFMVSNLINNLKKKVRSKDSNFKQLIILTHNVYFHKEISFNKSMSNKRQPDETFWIIRKTGNISRISWYEENPIKNSYELLWKELRENPNSITTPNIMRRILENYFKFFRNVDVNEIVEGFPDEDKVVCNSLLSWANDGSHHVNDDLYVDSNPEQNKIYFEVFRKIFINSNHKSHFNMMMGDFMIDVEGESAEREATREIQLAVEQAAASQEQVNNYRRGEVYE</sequence>
<keyword evidence="4" id="KW-1185">Reference proteome</keyword>
<protein>
    <recommendedName>
        <fullName evidence="2">Protein CR006 P-loop domain-containing protein</fullName>
    </recommendedName>
</protein>
<dbReference type="InterPro" id="IPR027417">
    <property type="entry name" value="P-loop_NTPase"/>
</dbReference>
<dbReference type="Proteomes" id="UP000006316">
    <property type="component" value="Unassembled WGS sequence"/>
</dbReference>
<evidence type="ECO:0000313" key="4">
    <source>
        <dbReference type="Proteomes" id="UP000006316"/>
    </source>
</evidence>
<dbReference type="EMBL" id="AJLS01000038">
    <property type="protein sequence ID" value="EKN70418.1"/>
    <property type="molecule type" value="Genomic_DNA"/>
</dbReference>
<dbReference type="RefSeq" id="WP_007084071.1">
    <property type="nucleotide sequence ID" value="NZ_AJLS01000038.1"/>
</dbReference>
<dbReference type="Gene3D" id="3.40.50.300">
    <property type="entry name" value="P-loop containing nucleotide triphosphate hydrolases"/>
    <property type="match status" value="2"/>
</dbReference>
<evidence type="ECO:0000259" key="2">
    <source>
        <dbReference type="Pfam" id="PF13166"/>
    </source>
</evidence>
<name>K6DQE3_9BACI</name>
<dbReference type="AlphaFoldDB" id="K6DQE3"/>
<accession>K6DQE3</accession>
<feature type="coiled-coil region" evidence="1">
    <location>
        <begin position="102"/>
        <end position="136"/>
    </location>
</feature>
<dbReference type="InterPro" id="IPR026866">
    <property type="entry name" value="CR006_AAA"/>
</dbReference>
<dbReference type="PATRIC" id="fig|1117379.3.peg.1080"/>
<proteinExistence type="predicted"/>
<feature type="domain" description="Protein CR006 P-loop" evidence="2">
    <location>
        <begin position="10"/>
        <end position="709"/>
    </location>
</feature>
<evidence type="ECO:0000313" key="3">
    <source>
        <dbReference type="EMBL" id="EKN70418.1"/>
    </source>
</evidence>
<comment type="caution">
    <text evidence="3">The sequence shown here is derived from an EMBL/GenBank/DDBJ whole genome shotgun (WGS) entry which is preliminary data.</text>
</comment>
<gene>
    <name evidence="3" type="ORF">BABA_05191</name>
</gene>
<keyword evidence="1" id="KW-0175">Coiled coil</keyword>
<reference evidence="3 4" key="1">
    <citation type="journal article" date="2012" name="Front. Microbiol.">
        <title>Redundancy and modularity in membrane-associated dissimilatory nitrate reduction in Bacillus.</title>
        <authorList>
            <person name="Heylen K."/>
            <person name="Keltjens J."/>
        </authorList>
    </citation>
    <scope>NUCLEOTIDE SEQUENCE [LARGE SCALE GENOMIC DNA]</scope>
    <source>
        <strain evidence="4">LMG 21833T</strain>
    </source>
</reference>
<dbReference type="Pfam" id="PF13166">
    <property type="entry name" value="AAA_13"/>
    <property type="match status" value="1"/>
</dbReference>
<feature type="coiled-coil region" evidence="1">
    <location>
        <begin position="361"/>
        <end position="395"/>
    </location>
</feature>
<evidence type="ECO:0000256" key="1">
    <source>
        <dbReference type="SAM" id="Coils"/>
    </source>
</evidence>
<dbReference type="SUPFAM" id="SSF52540">
    <property type="entry name" value="P-loop containing nucleoside triphosphate hydrolases"/>
    <property type="match status" value="1"/>
</dbReference>
<dbReference type="eggNOG" id="COG4694">
    <property type="taxonomic scope" value="Bacteria"/>
</dbReference>
<organism evidence="3 4">
    <name type="scientific">Neobacillus bataviensis LMG 21833</name>
    <dbReference type="NCBI Taxonomy" id="1117379"/>
    <lineage>
        <taxon>Bacteria</taxon>
        <taxon>Bacillati</taxon>
        <taxon>Bacillota</taxon>
        <taxon>Bacilli</taxon>
        <taxon>Bacillales</taxon>
        <taxon>Bacillaceae</taxon>
        <taxon>Neobacillus</taxon>
    </lineage>
</organism>
<dbReference type="OrthoDB" id="9795565at2"/>